<feature type="region of interest" description="Disordered" evidence="1">
    <location>
        <begin position="1"/>
        <end position="129"/>
    </location>
</feature>
<dbReference type="AlphaFoldDB" id="A0A6J4RP43"/>
<reference evidence="2" key="1">
    <citation type="submission" date="2020-02" db="EMBL/GenBank/DDBJ databases">
        <authorList>
            <person name="Meier V. D."/>
        </authorList>
    </citation>
    <scope>NUCLEOTIDE SEQUENCE</scope>
    <source>
        <strain evidence="2">AVDCRST_MAG53</strain>
    </source>
</reference>
<protein>
    <submittedName>
        <fullName evidence="2">Uncharacterized protein</fullName>
    </submittedName>
</protein>
<accession>A0A6J4RP43</accession>
<sequence length="129" mass="14115">GRADHSRGGEHDRVVGSHAPLRRGGRADRAQTLRRGLPPLRSRGAPAPANPPRAARRTRREHHRSRLRAAAPSRRGAQRRPPGLVRHRAGPPRRRPGRRLAAVGAGQAPEASGRGRAARHRTHGDHHTM</sequence>
<feature type="non-terminal residue" evidence="2">
    <location>
        <position position="129"/>
    </location>
</feature>
<name>A0A6J4RP43_9ACTN</name>
<proteinExistence type="predicted"/>
<feature type="compositionally biased region" description="Basic residues" evidence="1">
    <location>
        <begin position="85"/>
        <end position="98"/>
    </location>
</feature>
<feature type="compositionally biased region" description="Basic residues" evidence="1">
    <location>
        <begin position="116"/>
        <end position="129"/>
    </location>
</feature>
<evidence type="ECO:0000313" key="2">
    <source>
        <dbReference type="EMBL" id="CAA9478142.1"/>
    </source>
</evidence>
<evidence type="ECO:0000256" key="1">
    <source>
        <dbReference type="SAM" id="MobiDB-lite"/>
    </source>
</evidence>
<feature type="compositionally biased region" description="Basic residues" evidence="1">
    <location>
        <begin position="54"/>
        <end position="67"/>
    </location>
</feature>
<feature type="compositionally biased region" description="Low complexity" evidence="1">
    <location>
        <begin position="33"/>
        <end position="47"/>
    </location>
</feature>
<dbReference type="EMBL" id="CADCVR010000019">
    <property type="protein sequence ID" value="CAA9478142.1"/>
    <property type="molecule type" value="Genomic_DNA"/>
</dbReference>
<gene>
    <name evidence="2" type="ORF">AVDCRST_MAG53-575</name>
</gene>
<organism evidence="2">
    <name type="scientific">uncultured Solirubrobacteraceae bacterium</name>
    <dbReference type="NCBI Taxonomy" id="1162706"/>
    <lineage>
        <taxon>Bacteria</taxon>
        <taxon>Bacillati</taxon>
        <taxon>Actinomycetota</taxon>
        <taxon>Thermoleophilia</taxon>
        <taxon>Solirubrobacterales</taxon>
        <taxon>Solirubrobacteraceae</taxon>
        <taxon>environmental samples</taxon>
    </lineage>
</organism>
<feature type="compositionally biased region" description="Basic and acidic residues" evidence="1">
    <location>
        <begin position="1"/>
        <end position="15"/>
    </location>
</feature>
<feature type="non-terminal residue" evidence="2">
    <location>
        <position position="1"/>
    </location>
</feature>